<evidence type="ECO:0000313" key="6">
    <source>
        <dbReference type="Proteomes" id="UP000198853"/>
    </source>
</evidence>
<dbReference type="CDD" id="cd03293">
    <property type="entry name" value="ABC_NrtD_SsuB_transporters"/>
    <property type="match status" value="1"/>
</dbReference>
<dbReference type="PANTHER" id="PTHR42788:SF21">
    <property type="entry name" value="ABC TRANSPORTER ATP-BINDING PROTEIN"/>
    <property type="match status" value="1"/>
</dbReference>
<dbReference type="Pfam" id="PF00005">
    <property type="entry name" value="ABC_tran"/>
    <property type="match status" value="1"/>
</dbReference>
<dbReference type="Proteomes" id="UP000198853">
    <property type="component" value="Unassembled WGS sequence"/>
</dbReference>
<evidence type="ECO:0000256" key="1">
    <source>
        <dbReference type="ARBA" id="ARBA00022448"/>
    </source>
</evidence>
<dbReference type="PROSITE" id="PS50893">
    <property type="entry name" value="ABC_TRANSPORTER_2"/>
    <property type="match status" value="1"/>
</dbReference>
<evidence type="ECO:0000313" key="5">
    <source>
        <dbReference type="EMBL" id="SDI80461.1"/>
    </source>
</evidence>
<dbReference type="RefSeq" id="WP_090398116.1">
    <property type="nucleotide sequence ID" value="NZ_FNEN01000006.1"/>
</dbReference>
<gene>
    <name evidence="5" type="ORF">SAMN04488123_106120</name>
</gene>
<proteinExistence type="predicted"/>
<sequence length="258" mass="29125">MALLTLREVEKHFFSQENVIEAIRNISLDIDSGEFVSIIGPSGCGKTTILSMIAGLIKHSAGEILLQDAPITTTSTDIGYMLQQDYLFPWLTIGENIDIALEITKTKTRQNQAYTRELLDQMGLADREKDMPSELSGGMKQRVALVRTLAAKPSLLLLDEPFSALDFQTKLRLEDLIHETLKEKRKTALLVTHDISEAIAMSDRIVLLSNRPAEIKRTFIMPEELKAKSPLAARQQPTFQDWFQLIWKELENLESEIA</sequence>
<dbReference type="Gene3D" id="3.40.50.300">
    <property type="entry name" value="P-loop containing nucleotide triphosphate hydrolases"/>
    <property type="match status" value="1"/>
</dbReference>
<dbReference type="PROSITE" id="PS00211">
    <property type="entry name" value="ABC_TRANSPORTER_1"/>
    <property type="match status" value="1"/>
</dbReference>
<dbReference type="InterPro" id="IPR003593">
    <property type="entry name" value="AAA+_ATPase"/>
</dbReference>
<dbReference type="SUPFAM" id="SSF52540">
    <property type="entry name" value="P-loop containing nucleoside triphosphate hydrolases"/>
    <property type="match status" value="1"/>
</dbReference>
<dbReference type="AlphaFoldDB" id="A0A1G8NJK5"/>
<dbReference type="PANTHER" id="PTHR42788">
    <property type="entry name" value="TAURINE IMPORT ATP-BINDING PROTEIN-RELATED"/>
    <property type="match status" value="1"/>
</dbReference>
<reference evidence="5 6" key="1">
    <citation type="submission" date="2016-10" db="EMBL/GenBank/DDBJ databases">
        <authorList>
            <person name="de Groot N.N."/>
        </authorList>
    </citation>
    <scope>NUCLEOTIDE SEQUENCE [LARGE SCALE GENOMIC DNA]</scope>
    <source>
        <strain evidence="5 6">DSM 21771</strain>
    </source>
</reference>
<dbReference type="InterPro" id="IPR003439">
    <property type="entry name" value="ABC_transporter-like_ATP-bd"/>
</dbReference>
<dbReference type="GO" id="GO:0005524">
    <property type="term" value="F:ATP binding"/>
    <property type="evidence" value="ECO:0007669"/>
    <property type="project" value="UniProtKB-KW"/>
</dbReference>
<name>A0A1G8NJK5_9BACI</name>
<keyword evidence="1" id="KW-0813">Transport</keyword>
<organism evidence="5 6">
    <name type="scientific">Natribacillus halophilus</name>
    <dbReference type="NCBI Taxonomy" id="549003"/>
    <lineage>
        <taxon>Bacteria</taxon>
        <taxon>Bacillati</taxon>
        <taxon>Bacillota</taxon>
        <taxon>Bacilli</taxon>
        <taxon>Bacillales</taxon>
        <taxon>Bacillaceae</taxon>
        <taxon>Natribacillus</taxon>
    </lineage>
</organism>
<dbReference type="InterPro" id="IPR050166">
    <property type="entry name" value="ABC_transporter_ATP-bind"/>
</dbReference>
<evidence type="ECO:0000256" key="3">
    <source>
        <dbReference type="ARBA" id="ARBA00022840"/>
    </source>
</evidence>
<dbReference type="EMBL" id="FNEN01000006">
    <property type="protein sequence ID" value="SDI80461.1"/>
    <property type="molecule type" value="Genomic_DNA"/>
</dbReference>
<keyword evidence="2" id="KW-0547">Nucleotide-binding</keyword>
<dbReference type="InterPro" id="IPR027417">
    <property type="entry name" value="P-loop_NTPase"/>
</dbReference>
<keyword evidence="3 5" id="KW-0067">ATP-binding</keyword>
<evidence type="ECO:0000259" key="4">
    <source>
        <dbReference type="PROSITE" id="PS50893"/>
    </source>
</evidence>
<dbReference type="GO" id="GO:0016887">
    <property type="term" value="F:ATP hydrolysis activity"/>
    <property type="evidence" value="ECO:0007669"/>
    <property type="project" value="InterPro"/>
</dbReference>
<accession>A0A1G8NJK5</accession>
<keyword evidence="6" id="KW-1185">Reference proteome</keyword>
<evidence type="ECO:0000256" key="2">
    <source>
        <dbReference type="ARBA" id="ARBA00022741"/>
    </source>
</evidence>
<dbReference type="InterPro" id="IPR017871">
    <property type="entry name" value="ABC_transporter-like_CS"/>
</dbReference>
<dbReference type="SMART" id="SM00382">
    <property type="entry name" value="AAA"/>
    <property type="match status" value="1"/>
</dbReference>
<protein>
    <submittedName>
        <fullName evidence="5">NitT/TauT family transport system ATP-binding protein</fullName>
    </submittedName>
</protein>
<dbReference type="OrthoDB" id="9802264at2"/>
<feature type="domain" description="ABC transporter" evidence="4">
    <location>
        <begin position="4"/>
        <end position="235"/>
    </location>
</feature>